<accession>A0AAN5CX72</accession>
<proteinExistence type="predicted"/>
<feature type="non-terminal residue" evidence="1">
    <location>
        <position position="1"/>
    </location>
</feature>
<comment type="caution">
    <text evidence="1">The sequence shown here is derived from an EMBL/GenBank/DDBJ whole genome shotgun (WGS) entry which is preliminary data.</text>
</comment>
<evidence type="ECO:0008006" key="3">
    <source>
        <dbReference type="Google" id="ProtNLM"/>
    </source>
</evidence>
<keyword evidence="2" id="KW-1185">Reference proteome</keyword>
<protein>
    <recommendedName>
        <fullName evidence="3">Ribosomal protein</fullName>
    </recommendedName>
</protein>
<gene>
    <name evidence="1" type="ORF">PMAYCL1PPCAC_22382</name>
</gene>
<name>A0AAN5CX72_9BILA</name>
<dbReference type="AlphaFoldDB" id="A0AAN5CX72"/>
<organism evidence="1 2">
    <name type="scientific">Pristionchus mayeri</name>
    <dbReference type="NCBI Taxonomy" id="1317129"/>
    <lineage>
        <taxon>Eukaryota</taxon>
        <taxon>Metazoa</taxon>
        <taxon>Ecdysozoa</taxon>
        <taxon>Nematoda</taxon>
        <taxon>Chromadorea</taxon>
        <taxon>Rhabditida</taxon>
        <taxon>Rhabditina</taxon>
        <taxon>Diplogasteromorpha</taxon>
        <taxon>Diplogasteroidea</taxon>
        <taxon>Neodiplogasteridae</taxon>
        <taxon>Pristionchus</taxon>
    </lineage>
</organism>
<dbReference type="Proteomes" id="UP001328107">
    <property type="component" value="Unassembled WGS sequence"/>
</dbReference>
<sequence length="64" mass="7281">WTRDGRKCTPTGKKTRGINVDTRAVDFEDVIIVVRLLSVHDDITCSGLLRWSILISEVLHHPLQ</sequence>
<feature type="non-terminal residue" evidence="1">
    <location>
        <position position="64"/>
    </location>
</feature>
<evidence type="ECO:0000313" key="1">
    <source>
        <dbReference type="EMBL" id="GMR52187.1"/>
    </source>
</evidence>
<dbReference type="EMBL" id="BTRK01000005">
    <property type="protein sequence ID" value="GMR52187.1"/>
    <property type="molecule type" value="Genomic_DNA"/>
</dbReference>
<reference evidence="2" key="1">
    <citation type="submission" date="2022-10" db="EMBL/GenBank/DDBJ databases">
        <title>Genome assembly of Pristionchus species.</title>
        <authorList>
            <person name="Yoshida K."/>
            <person name="Sommer R.J."/>
        </authorList>
    </citation>
    <scope>NUCLEOTIDE SEQUENCE [LARGE SCALE GENOMIC DNA]</scope>
    <source>
        <strain evidence="2">RS5460</strain>
    </source>
</reference>
<evidence type="ECO:0000313" key="2">
    <source>
        <dbReference type="Proteomes" id="UP001328107"/>
    </source>
</evidence>